<dbReference type="Pfam" id="PF00201">
    <property type="entry name" value="UDPGT"/>
    <property type="match status" value="1"/>
</dbReference>
<dbReference type="InterPro" id="IPR035595">
    <property type="entry name" value="UDP_glycos_trans_CS"/>
</dbReference>
<dbReference type="Gene3D" id="3.40.50.2000">
    <property type="entry name" value="Glycogen Phosphorylase B"/>
    <property type="match status" value="2"/>
</dbReference>
<evidence type="ECO:0000256" key="1">
    <source>
        <dbReference type="ARBA" id="ARBA00004935"/>
    </source>
</evidence>
<evidence type="ECO:0000313" key="8">
    <source>
        <dbReference type="EMBL" id="CAL1377665.1"/>
    </source>
</evidence>
<evidence type="ECO:0000313" key="9">
    <source>
        <dbReference type="Proteomes" id="UP001497516"/>
    </source>
</evidence>
<name>A0AAV2DWC9_9ROSI</name>
<evidence type="ECO:0000256" key="5">
    <source>
        <dbReference type="ARBA" id="ARBA00047606"/>
    </source>
</evidence>
<comment type="pathway">
    <text evidence="1">Pigment biosynthesis; anthocyanin biosynthesis.</text>
</comment>
<dbReference type="PROSITE" id="PS00375">
    <property type="entry name" value="UDPGT"/>
    <property type="match status" value="1"/>
</dbReference>
<dbReference type="PANTHER" id="PTHR11926">
    <property type="entry name" value="GLUCOSYL/GLUCURONOSYL TRANSFERASES"/>
    <property type="match status" value="1"/>
</dbReference>
<organism evidence="8 9">
    <name type="scientific">Linum trigynum</name>
    <dbReference type="NCBI Taxonomy" id="586398"/>
    <lineage>
        <taxon>Eukaryota</taxon>
        <taxon>Viridiplantae</taxon>
        <taxon>Streptophyta</taxon>
        <taxon>Embryophyta</taxon>
        <taxon>Tracheophyta</taxon>
        <taxon>Spermatophyta</taxon>
        <taxon>Magnoliopsida</taxon>
        <taxon>eudicotyledons</taxon>
        <taxon>Gunneridae</taxon>
        <taxon>Pentapetalae</taxon>
        <taxon>rosids</taxon>
        <taxon>fabids</taxon>
        <taxon>Malpighiales</taxon>
        <taxon>Linaceae</taxon>
        <taxon>Linum</taxon>
    </lineage>
</organism>
<evidence type="ECO:0000256" key="7">
    <source>
        <dbReference type="RuleBase" id="RU362057"/>
    </source>
</evidence>
<dbReference type="GO" id="GO:0080043">
    <property type="term" value="F:quercetin 3-O-glucosyltransferase activity"/>
    <property type="evidence" value="ECO:0007669"/>
    <property type="project" value="TreeGrafter"/>
</dbReference>
<evidence type="ECO:0000256" key="4">
    <source>
        <dbReference type="ARBA" id="ARBA00022679"/>
    </source>
</evidence>
<dbReference type="CDD" id="cd03784">
    <property type="entry name" value="GT1_Gtf-like"/>
    <property type="match status" value="1"/>
</dbReference>
<sequence>MGSINKPHAVLIPYPAQGHVNPFMQLGKLLHSRGFHVTFVNNHFNHNRLLRSKGEQFLKGCPDFVFESMPDGLPESDPDATQDIEALSDSARKYMIGPLVELLGRVNGSGGHVPKITCVIPDGFMCFGMLAAEKLGVPAVPFWTASACGFMAYLHIGQLIQKGLIPHKSESFESDGSLDTPVGWIPGMQHARLRDLPFATRTTNPDAVLLNCLRDEVQDDLRAPAIIFNIFEEFEQEIFDELKKLYPHQLHPIGPLSLLERHVVPHDSPVRAHRPTLWKDDDNCLDWLDAQPDGSVVYVNYGSIAVLSEQHFREFAWGLAGSKHRFLWIVRRDVVKDMAGVLNKEFHDEVKDRAMIASWCAQDKVLDHPSVGAFLTHCGWNSMVEAVCGGKPMICCAYFAEQPTNCRFAAKVWGVGVEIDPDVKRENICELVKEMMEGEEGKRMKAKALDWKKKAEVATAVGGSAYQSFDKVLDVLNSPVE</sequence>
<dbReference type="GO" id="GO:0080044">
    <property type="term" value="F:quercetin 7-O-glucosyltransferase activity"/>
    <property type="evidence" value="ECO:0007669"/>
    <property type="project" value="TreeGrafter"/>
</dbReference>
<protein>
    <recommendedName>
        <fullName evidence="7">Glycosyltransferase</fullName>
        <ecNumber evidence="7">2.4.1.-</ecNumber>
    </recommendedName>
</protein>
<dbReference type="EC" id="2.4.1.-" evidence="7"/>
<dbReference type="PANTHER" id="PTHR11926:SF774">
    <property type="entry name" value="UDP-GLYCOSYLTRANSFERASE 85A1-RELATED"/>
    <property type="match status" value="1"/>
</dbReference>
<evidence type="ECO:0000256" key="6">
    <source>
        <dbReference type="RuleBase" id="RU003718"/>
    </source>
</evidence>
<evidence type="ECO:0000256" key="2">
    <source>
        <dbReference type="ARBA" id="ARBA00009995"/>
    </source>
</evidence>
<keyword evidence="4 6" id="KW-0808">Transferase</keyword>
<comment type="similarity">
    <text evidence="2 6">Belongs to the UDP-glycosyltransferase family.</text>
</comment>
<dbReference type="GO" id="GO:0047213">
    <property type="term" value="F:anthocyanidin 3-O-glucosyltransferase activity"/>
    <property type="evidence" value="ECO:0007669"/>
    <property type="project" value="UniProtKB-EC"/>
</dbReference>
<evidence type="ECO:0000256" key="3">
    <source>
        <dbReference type="ARBA" id="ARBA00022676"/>
    </source>
</evidence>
<dbReference type="EMBL" id="OZ034816">
    <property type="protein sequence ID" value="CAL1377665.1"/>
    <property type="molecule type" value="Genomic_DNA"/>
</dbReference>
<comment type="catalytic activity">
    <reaction evidence="5">
        <text>an anthocyanidin + UDP-alpha-D-glucose + H(+) = an anthocyanidin 3-O-beta-D-glucoside + UDP</text>
        <dbReference type="Rhea" id="RHEA:20093"/>
        <dbReference type="ChEBI" id="CHEBI:15378"/>
        <dbReference type="ChEBI" id="CHEBI:16307"/>
        <dbReference type="ChEBI" id="CHEBI:58223"/>
        <dbReference type="ChEBI" id="CHEBI:58885"/>
        <dbReference type="ChEBI" id="CHEBI:143576"/>
        <dbReference type="EC" id="2.4.1.115"/>
    </reaction>
</comment>
<dbReference type="SUPFAM" id="SSF53756">
    <property type="entry name" value="UDP-Glycosyltransferase/glycogen phosphorylase"/>
    <property type="match status" value="1"/>
</dbReference>
<reference evidence="8 9" key="1">
    <citation type="submission" date="2024-04" db="EMBL/GenBank/DDBJ databases">
        <authorList>
            <person name="Fracassetti M."/>
        </authorList>
    </citation>
    <scope>NUCLEOTIDE SEQUENCE [LARGE SCALE GENOMIC DNA]</scope>
</reference>
<dbReference type="InterPro" id="IPR002213">
    <property type="entry name" value="UDP_glucos_trans"/>
</dbReference>
<gene>
    <name evidence="8" type="ORF">LTRI10_LOCUS19298</name>
</gene>
<dbReference type="Proteomes" id="UP001497516">
    <property type="component" value="Chromosome 3"/>
</dbReference>
<dbReference type="FunFam" id="3.40.50.2000:FF:000065">
    <property type="entry name" value="Glycosyltransferase"/>
    <property type="match status" value="1"/>
</dbReference>
<dbReference type="FunFam" id="3.40.50.2000:FF:000027">
    <property type="entry name" value="Glycosyltransferase"/>
    <property type="match status" value="1"/>
</dbReference>
<keyword evidence="3 6" id="KW-0328">Glycosyltransferase</keyword>
<accession>A0AAV2DWC9</accession>
<dbReference type="AlphaFoldDB" id="A0AAV2DWC9"/>
<proteinExistence type="inferred from homology"/>
<keyword evidence="9" id="KW-1185">Reference proteome</keyword>